<dbReference type="Gramene" id="PVH31416">
    <property type="protein sequence ID" value="PVH31416"/>
    <property type="gene ID" value="PAHAL_9G140200"/>
</dbReference>
<protein>
    <submittedName>
        <fullName evidence="1">Uncharacterized protein</fullName>
    </submittedName>
</protein>
<name>A0A2T8I166_9POAL</name>
<evidence type="ECO:0000313" key="1">
    <source>
        <dbReference type="EMBL" id="PVH31416.1"/>
    </source>
</evidence>
<reference evidence="1" key="1">
    <citation type="submission" date="2018-04" db="EMBL/GenBank/DDBJ databases">
        <title>WGS assembly of Panicum hallii.</title>
        <authorList>
            <person name="Lovell J."/>
            <person name="Jenkins J."/>
            <person name="Lowry D."/>
            <person name="Mamidi S."/>
            <person name="Sreedasyam A."/>
            <person name="Weng X."/>
            <person name="Barry K."/>
            <person name="Bonette J."/>
            <person name="Campitelli B."/>
            <person name="Daum C."/>
            <person name="Gordon S."/>
            <person name="Gould B."/>
            <person name="Lipzen A."/>
            <person name="Macqueen A."/>
            <person name="Palacio-Mejia J."/>
            <person name="Plott C."/>
            <person name="Shakirov E."/>
            <person name="Shu S."/>
            <person name="Yoshinaga Y."/>
            <person name="Zane M."/>
            <person name="Rokhsar D."/>
            <person name="Grimwood J."/>
            <person name="Schmutz J."/>
            <person name="Juenger T."/>
        </authorList>
    </citation>
    <scope>NUCLEOTIDE SEQUENCE [LARGE SCALE GENOMIC DNA]</scope>
    <source>
        <strain evidence="1">FIL2</strain>
    </source>
</reference>
<dbReference type="AlphaFoldDB" id="A0A2T8I166"/>
<dbReference type="EMBL" id="CM008054">
    <property type="protein sequence ID" value="PVH31416.1"/>
    <property type="molecule type" value="Genomic_DNA"/>
</dbReference>
<dbReference type="Proteomes" id="UP000243499">
    <property type="component" value="Chromosome 9"/>
</dbReference>
<gene>
    <name evidence="1" type="ORF">PAHAL_9G140200</name>
</gene>
<sequence length="137" mass="14969">MNHSIFSSPPNPPGQSPEGQAWCWSNHIPILLVGKIAALSDSFIGYKDGAGCSTMECNGKDKPTLFAKQKMDQLWREIIKVYYPTSLPAKNQVAVNQRSSLARGNNNQLWIAAEGICVRGGGLCELHCAVCVCFRSE</sequence>
<organism evidence="1">
    <name type="scientific">Panicum hallii</name>
    <dbReference type="NCBI Taxonomy" id="206008"/>
    <lineage>
        <taxon>Eukaryota</taxon>
        <taxon>Viridiplantae</taxon>
        <taxon>Streptophyta</taxon>
        <taxon>Embryophyta</taxon>
        <taxon>Tracheophyta</taxon>
        <taxon>Spermatophyta</taxon>
        <taxon>Magnoliopsida</taxon>
        <taxon>Liliopsida</taxon>
        <taxon>Poales</taxon>
        <taxon>Poaceae</taxon>
        <taxon>PACMAD clade</taxon>
        <taxon>Panicoideae</taxon>
        <taxon>Panicodae</taxon>
        <taxon>Paniceae</taxon>
        <taxon>Panicinae</taxon>
        <taxon>Panicum</taxon>
        <taxon>Panicum sect. Panicum</taxon>
    </lineage>
</organism>
<proteinExistence type="predicted"/>
<accession>A0A2T8I166</accession>